<keyword evidence="9 12" id="KW-1133">Transmembrane helix</keyword>
<dbReference type="InterPro" id="IPR036097">
    <property type="entry name" value="HisK_dim/P_sf"/>
</dbReference>
<keyword evidence="6" id="KW-0808">Transferase</keyword>
<evidence type="ECO:0000313" key="14">
    <source>
        <dbReference type="EMBL" id="AGW13097.1"/>
    </source>
</evidence>
<evidence type="ECO:0000256" key="3">
    <source>
        <dbReference type="ARBA" id="ARBA00012438"/>
    </source>
</evidence>
<evidence type="ECO:0000256" key="6">
    <source>
        <dbReference type="ARBA" id="ARBA00022679"/>
    </source>
</evidence>
<dbReference type="GO" id="GO:0005886">
    <property type="term" value="C:plasma membrane"/>
    <property type="evidence" value="ECO:0007669"/>
    <property type="project" value="UniProtKB-SubCell"/>
</dbReference>
<dbReference type="InterPro" id="IPR035965">
    <property type="entry name" value="PAS-like_dom_sf"/>
</dbReference>
<dbReference type="InterPro" id="IPR033480">
    <property type="entry name" value="sCache_2"/>
</dbReference>
<dbReference type="Gene3D" id="1.10.287.130">
    <property type="match status" value="1"/>
</dbReference>
<dbReference type="Pfam" id="PF02518">
    <property type="entry name" value="HATPase_c"/>
    <property type="match status" value="1"/>
</dbReference>
<dbReference type="InterPro" id="IPR003594">
    <property type="entry name" value="HATPase_dom"/>
</dbReference>
<evidence type="ECO:0000256" key="12">
    <source>
        <dbReference type="SAM" id="Phobius"/>
    </source>
</evidence>
<organism evidence="14 15">
    <name type="scientific">Megalodesulfovibrio gigas (strain ATCC 19364 / DSM 1382 / NCIMB 9332 / VKM B-1759)</name>
    <name type="common">Desulfovibrio gigas</name>
    <dbReference type="NCBI Taxonomy" id="1121448"/>
    <lineage>
        <taxon>Bacteria</taxon>
        <taxon>Pseudomonadati</taxon>
        <taxon>Thermodesulfobacteriota</taxon>
        <taxon>Desulfovibrionia</taxon>
        <taxon>Desulfovibrionales</taxon>
        <taxon>Desulfovibrionaceae</taxon>
        <taxon>Megalodesulfovibrio</taxon>
    </lineage>
</organism>
<feature type="transmembrane region" description="Helical" evidence="12">
    <location>
        <begin position="348"/>
        <end position="367"/>
    </location>
</feature>
<gene>
    <name evidence="14" type="ORF">DGI_1243</name>
</gene>
<dbReference type="GO" id="GO:0000155">
    <property type="term" value="F:phosphorelay sensor kinase activity"/>
    <property type="evidence" value="ECO:0007669"/>
    <property type="project" value="InterPro"/>
</dbReference>
<accession>T2GB32</accession>
<comment type="subcellular location">
    <subcellularLocation>
        <location evidence="2">Cell membrane</location>
        <topology evidence="2">Multi-pass membrane protein</topology>
    </subcellularLocation>
</comment>
<dbReference type="InterPro" id="IPR000014">
    <property type="entry name" value="PAS"/>
</dbReference>
<dbReference type="Proteomes" id="UP000016587">
    <property type="component" value="Chromosome"/>
</dbReference>
<dbReference type="SMART" id="SM01049">
    <property type="entry name" value="Cache_2"/>
    <property type="match status" value="1"/>
</dbReference>
<keyword evidence="5" id="KW-0597">Phosphoprotein</keyword>
<keyword evidence="7 12" id="KW-0812">Transmembrane</keyword>
<name>T2GB32_MEGG1</name>
<evidence type="ECO:0000256" key="11">
    <source>
        <dbReference type="SAM" id="MobiDB-lite"/>
    </source>
</evidence>
<evidence type="ECO:0000259" key="13">
    <source>
        <dbReference type="PROSITE" id="PS50109"/>
    </source>
</evidence>
<dbReference type="FunFam" id="3.30.565.10:FF:000006">
    <property type="entry name" value="Sensor histidine kinase WalK"/>
    <property type="match status" value="1"/>
</dbReference>
<dbReference type="eggNOG" id="COG4564">
    <property type="taxonomic scope" value="Bacteria"/>
</dbReference>
<protein>
    <recommendedName>
        <fullName evidence="3">histidine kinase</fullName>
        <ecNumber evidence="3">2.7.13.3</ecNumber>
    </recommendedName>
</protein>
<evidence type="ECO:0000256" key="9">
    <source>
        <dbReference type="ARBA" id="ARBA00022989"/>
    </source>
</evidence>
<dbReference type="EC" id="2.7.13.3" evidence="3"/>
<evidence type="ECO:0000256" key="1">
    <source>
        <dbReference type="ARBA" id="ARBA00000085"/>
    </source>
</evidence>
<dbReference type="AlphaFoldDB" id="T2GB32"/>
<feature type="domain" description="Histidine kinase" evidence="13">
    <location>
        <begin position="586"/>
        <end position="820"/>
    </location>
</feature>
<proteinExistence type="predicted"/>
<dbReference type="KEGG" id="dgg:DGI_1243"/>
<sequence length="822" mass="91240">MAVFRRLSSTHLASLLGIAFVSMMTMAVFWVMDKYATFRSESDAMRQAYVAESRADIRAEVIRAVEYIQYSISTAESRLRKDIRTRTLEAVAIAEAICQEHHPHADPEEPGRLVREVLRQIRFNNGRGYYFATRLDGVEMLFADRPELEGKNLLHMQDDAGRMVIQDMIRLAREQGQGFYEYTWTKPGAQGSSHRKIAYIHYVPCLDWFIGTGEYLDDVHADIQEEALHRLASLRFDPGGYLFGSTTTGLPLFTNGQITRGGPAILDLQDPHGAFIIRDQIAAAANPEGGFTEYSWRKLTGQTPSPKVSYVRGVPEWGWIIGAGCYVDDVEYAIANKQQALLDTMRRGLLHVGLLLLAVLGLAALMARHLARGVRQHFEVFGAHFGQAAQVRLPLRESALVYAEFRTLAREVNAMMAREAQAEQALRESEDAFRRLFEGSSDAILLMKDNRFVECNQAALTMLGDVSRQAFLDSTLTDISPEQQPDGRRSAEAAAEHVAAASSKGSHRFDWLCRRADGSLFMVDVSLVPITLHGDSMLHVTWRDVTARILEHDQLEQAVADRTRELQDANARLLALDQLKSSFLSTASHELRTPLTSILGFAKLLRRDAARLGDTLAASQSQACGLANRMVDNAAIIISEGLRLTRLINDLLDLNRIESGRMEWHDRLVDVASLAREVLDFMRGQLDAHPGVALSAAIDDDVPSLWVDPDRIKQVILNLLTNAFKFAPQGLVELQLRSDGEGGVVLQVQDSGPGVPPEEQERIFEKYHQGQTAITDAKPQGAGLGLAICRQIVEHYGGRIWVESAPGRGAAFIVALPSQPAQ</sequence>
<dbReference type="STRING" id="1121448.DGI_1243"/>
<keyword evidence="15" id="KW-1185">Reference proteome</keyword>
<dbReference type="PATRIC" id="fig|1121448.10.peg.1237"/>
<reference evidence="15" key="2">
    <citation type="submission" date="2013-07" db="EMBL/GenBank/DDBJ databases">
        <authorList>
            <person name="Morais-Silva F.O."/>
            <person name="Rezende A.M."/>
            <person name="Pimentel C."/>
            <person name="Resende D.M."/>
            <person name="Santos C.I."/>
            <person name="Clemente C."/>
            <person name="de Oliveira L.M."/>
            <person name="da Silva S.M."/>
            <person name="Costa D.A."/>
            <person name="Varela-Raposo A."/>
            <person name="Horacio E.C.A."/>
            <person name="Matos M."/>
            <person name="Flores O."/>
            <person name="Ruiz J.C."/>
            <person name="Rodrigues-Pousada C."/>
        </authorList>
    </citation>
    <scope>NUCLEOTIDE SEQUENCE [LARGE SCALE GENOMIC DNA]</scope>
    <source>
        <strain evidence="15">ATCC 19364 / DSM 1382 / NCIMB 9332 / VKM B-1759</strain>
    </source>
</reference>
<keyword evidence="4" id="KW-1003">Cell membrane</keyword>
<dbReference type="Pfam" id="PF00512">
    <property type="entry name" value="HisKA"/>
    <property type="match status" value="1"/>
</dbReference>
<keyword evidence="8 14" id="KW-0418">Kinase</keyword>
<dbReference type="PRINTS" id="PR00344">
    <property type="entry name" value="BCTRLSENSOR"/>
</dbReference>
<dbReference type="SUPFAM" id="SSF47384">
    <property type="entry name" value="Homodimeric domain of signal transducing histidine kinase"/>
    <property type="match status" value="1"/>
</dbReference>
<dbReference type="InterPro" id="IPR005467">
    <property type="entry name" value="His_kinase_dom"/>
</dbReference>
<dbReference type="InterPro" id="IPR036890">
    <property type="entry name" value="HATPase_C_sf"/>
</dbReference>
<dbReference type="InterPro" id="IPR003661">
    <property type="entry name" value="HisK_dim/P_dom"/>
</dbReference>
<dbReference type="PROSITE" id="PS50109">
    <property type="entry name" value="HIS_KIN"/>
    <property type="match status" value="1"/>
</dbReference>
<evidence type="ECO:0000256" key="10">
    <source>
        <dbReference type="ARBA" id="ARBA00023136"/>
    </source>
</evidence>
<dbReference type="OrthoDB" id="5409807at2"/>
<feature type="compositionally biased region" description="Basic and acidic residues" evidence="11">
    <location>
        <begin position="485"/>
        <end position="495"/>
    </location>
</feature>
<dbReference type="PANTHER" id="PTHR43047:SF72">
    <property type="entry name" value="OSMOSENSING HISTIDINE PROTEIN KINASE SLN1"/>
    <property type="match status" value="1"/>
</dbReference>
<dbReference type="SUPFAM" id="SSF55874">
    <property type="entry name" value="ATPase domain of HSP90 chaperone/DNA topoisomerase II/histidine kinase"/>
    <property type="match status" value="1"/>
</dbReference>
<dbReference type="HOGENOM" id="CLU_000445_133_1_7"/>
<dbReference type="SUPFAM" id="SSF55785">
    <property type="entry name" value="PYP-like sensor domain (PAS domain)"/>
    <property type="match status" value="1"/>
</dbReference>
<dbReference type="Gene3D" id="3.30.450.20">
    <property type="entry name" value="PAS domain"/>
    <property type="match status" value="3"/>
</dbReference>
<dbReference type="Gene3D" id="3.30.565.10">
    <property type="entry name" value="Histidine kinase-like ATPase, C-terminal domain"/>
    <property type="match status" value="1"/>
</dbReference>
<feature type="region of interest" description="Disordered" evidence="11">
    <location>
        <begin position="478"/>
        <end position="499"/>
    </location>
</feature>
<evidence type="ECO:0000256" key="7">
    <source>
        <dbReference type="ARBA" id="ARBA00022692"/>
    </source>
</evidence>
<dbReference type="eggNOG" id="COG2205">
    <property type="taxonomic scope" value="Bacteria"/>
</dbReference>
<dbReference type="SMART" id="SM00388">
    <property type="entry name" value="HisKA"/>
    <property type="match status" value="1"/>
</dbReference>
<dbReference type="InterPro" id="IPR004010">
    <property type="entry name" value="Double_Cache_2"/>
</dbReference>
<dbReference type="Pfam" id="PF08269">
    <property type="entry name" value="dCache_2"/>
    <property type="match status" value="1"/>
</dbReference>
<feature type="transmembrane region" description="Helical" evidence="12">
    <location>
        <begin position="12"/>
        <end position="32"/>
    </location>
</feature>
<evidence type="ECO:0000256" key="5">
    <source>
        <dbReference type="ARBA" id="ARBA00022553"/>
    </source>
</evidence>
<dbReference type="InterPro" id="IPR004358">
    <property type="entry name" value="Sig_transdc_His_kin-like_C"/>
</dbReference>
<evidence type="ECO:0000256" key="2">
    <source>
        <dbReference type="ARBA" id="ARBA00004651"/>
    </source>
</evidence>
<dbReference type="NCBIfam" id="TIGR00229">
    <property type="entry name" value="sensory_box"/>
    <property type="match status" value="1"/>
</dbReference>
<dbReference type="EMBL" id="CP006585">
    <property type="protein sequence ID" value="AGW13097.1"/>
    <property type="molecule type" value="Genomic_DNA"/>
</dbReference>
<dbReference type="Pfam" id="PF13426">
    <property type="entry name" value="PAS_9"/>
    <property type="match status" value="1"/>
</dbReference>
<dbReference type="CDD" id="cd16922">
    <property type="entry name" value="HATPase_EvgS-ArcB-TorS-like"/>
    <property type="match status" value="1"/>
</dbReference>
<comment type="catalytic activity">
    <reaction evidence="1">
        <text>ATP + protein L-histidine = ADP + protein N-phospho-L-histidine.</text>
        <dbReference type="EC" id="2.7.13.3"/>
    </reaction>
</comment>
<dbReference type="RefSeq" id="WP_021759880.1">
    <property type="nucleotide sequence ID" value="NC_022444.1"/>
</dbReference>
<keyword evidence="10 12" id="KW-0472">Membrane</keyword>
<evidence type="ECO:0000256" key="4">
    <source>
        <dbReference type="ARBA" id="ARBA00022475"/>
    </source>
</evidence>
<dbReference type="PANTHER" id="PTHR43047">
    <property type="entry name" value="TWO-COMPONENT HISTIDINE PROTEIN KINASE"/>
    <property type="match status" value="1"/>
</dbReference>
<dbReference type="SMART" id="SM00387">
    <property type="entry name" value="HATPase_c"/>
    <property type="match status" value="1"/>
</dbReference>
<reference evidence="14 15" key="1">
    <citation type="journal article" date="2013" name="J. Bacteriol.">
        <title>Roles of HynAB and Ech, the only two hydrogenases found in the model sulfate reducer Desulfovibrio gigas.</title>
        <authorList>
            <person name="Morais-Silva F.O."/>
            <person name="Santos C.I."/>
            <person name="Rodrigues R."/>
            <person name="Pereira I.A."/>
            <person name="Rodrigues-Pousada C."/>
        </authorList>
    </citation>
    <scope>NUCLEOTIDE SEQUENCE [LARGE SCALE GENOMIC DNA]</scope>
    <source>
        <strain evidence="15">ATCC 19364 / DSM 1382 / NCIMB 9332 / VKM B-1759</strain>
    </source>
</reference>
<evidence type="ECO:0000313" key="15">
    <source>
        <dbReference type="Proteomes" id="UP000016587"/>
    </source>
</evidence>
<dbReference type="GO" id="GO:0009927">
    <property type="term" value="F:histidine phosphotransfer kinase activity"/>
    <property type="evidence" value="ECO:0007669"/>
    <property type="project" value="TreeGrafter"/>
</dbReference>
<dbReference type="CDD" id="cd00082">
    <property type="entry name" value="HisKA"/>
    <property type="match status" value="1"/>
</dbReference>
<evidence type="ECO:0000256" key="8">
    <source>
        <dbReference type="ARBA" id="ARBA00022777"/>
    </source>
</evidence>